<dbReference type="Proteomes" id="UP000266861">
    <property type="component" value="Unassembled WGS sequence"/>
</dbReference>
<feature type="region of interest" description="Disordered" evidence="1">
    <location>
        <begin position="1"/>
        <end position="46"/>
    </location>
</feature>
<dbReference type="EMBL" id="PQFF01000273">
    <property type="protein sequence ID" value="RHZ67794.1"/>
    <property type="molecule type" value="Genomic_DNA"/>
</dbReference>
<feature type="compositionally biased region" description="Basic residues" evidence="1">
    <location>
        <begin position="85"/>
        <end position="105"/>
    </location>
</feature>
<feature type="compositionally biased region" description="Polar residues" evidence="1">
    <location>
        <begin position="19"/>
        <end position="31"/>
    </location>
</feature>
<dbReference type="AlphaFoldDB" id="A0A397I319"/>
<gene>
    <name evidence="2" type="ORF">Glove_299g112</name>
</gene>
<evidence type="ECO:0000313" key="2">
    <source>
        <dbReference type="EMBL" id="RHZ67794.1"/>
    </source>
</evidence>
<name>A0A397I319_9GLOM</name>
<feature type="region of interest" description="Disordered" evidence="1">
    <location>
        <begin position="80"/>
        <end position="125"/>
    </location>
</feature>
<comment type="caution">
    <text evidence="2">The sequence shown here is derived from an EMBL/GenBank/DDBJ whole genome shotgun (WGS) entry which is preliminary data.</text>
</comment>
<reference evidence="2 3" key="1">
    <citation type="submission" date="2018-08" db="EMBL/GenBank/DDBJ databases">
        <title>Genome and evolution of the arbuscular mycorrhizal fungus Diversispora epigaea (formerly Glomus versiforme) and its bacterial endosymbionts.</title>
        <authorList>
            <person name="Sun X."/>
            <person name="Fei Z."/>
            <person name="Harrison M."/>
        </authorList>
    </citation>
    <scope>NUCLEOTIDE SEQUENCE [LARGE SCALE GENOMIC DNA]</scope>
    <source>
        <strain evidence="2 3">IT104</strain>
    </source>
</reference>
<sequence length="224" mass="25846">MSQESRILRIHIKKHVEPSSLQNKPSSTYNEPESFETSKKSISASQTVHFSEELKSTIPKTVDELKTDKYFSGDSGTELEIIPSKRPKGRKLKSKKIARTNKGKRMFGNDSEEEDTELDNKKNEKDVRVSNSVSIQNVVLNLCRVHANNRQNDKKLCRIKVAKELFRKNNPNITNYDKKLLLRMLADHAFHSPEMSDTNKEDHSKTVVNAYDFSWRSVKVSIYF</sequence>
<keyword evidence="3" id="KW-1185">Reference proteome</keyword>
<organism evidence="2 3">
    <name type="scientific">Diversispora epigaea</name>
    <dbReference type="NCBI Taxonomy" id="1348612"/>
    <lineage>
        <taxon>Eukaryota</taxon>
        <taxon>Fungi</taxon>
        <taxon>Fungi incertae sedis</taxon>
        <taxon>Mucoromycota</taxon>
        <taxon>Glomeromycotina</taxon>
        <taxon>Glomeromycetes</taxon>
        <taxon>Diversisporales</taxon>
        <taxon>Diversisporaceae</taxon>
        <taxon>Diversispora</taxon>
    </lineage>
</organism>
<evidence type="ECO:0000313" key="3">
    <source>
        <dbReference type="Proteomes" id="UP000266861"/>
    </source>
</evidence>
<protein>
    <submittedName>
        <fullName evidence="2">Uncharacterized protein</fullName>
    </submittedName>
</protein>
<evidence type="ECO:0000256" key="1">
    <source>
        <dbReference type="SAM" id="MobiDB-lite"/>
    </source>
</evidence>
<proteinExistence type="predicted"/>
<accession>A0A397I319</accession>